<proteinExistence type="predicted"/>
<sequence length="112" mass="13438">MFFHFILTKESAMSEIGEGRFKNNKRDNKKIEKISYNEKEQELFVNDFLYFIKVSKEVWEYKIGGYQVLDKYLKSHKNEEIDTEYFTKIIQALHKSLEIESKIAAINIFDEI</sequence>
<protein>
    <recommendedName>
        <fullName evidence="1">Type ISP restriction-modification enzyme LLaBIII C-terminal specificity domain-containing protein</fullName>
    </recommendedName>
</protein>
<dbReference type="EMBL" id="CP063091">
    <property type="protein sequence ID" value="QOR05288.1"/>
    <property type="molecule type" value="Genomic_DNA"/>
</dbReference>
<name>A0ABX6U763_9BACT</name>
<feature type="domain" description="Type ISP restriction-modification enzyme LLaBIII C-terminal specificity" evidence="1">
    <location>
        <begin position="10"/>
        <end position="84"/>
    </location>
</feature>
<gene>
    <name evidence="2" type="ORF">A0071_03720</name>
</gene>
<evidence type="ECO:0000259" key="1">
    <source>
        <dbReference type="Pfam" id="PF18135"/>
    </source>
</evidence>
<evidence type="ECO:0000313" key="3">
    <source>
        <dbReference type="Proteomes" id="UP000594874"/>
    </source>
</evidence>
<reference evidence="2 3" key="1">
    <citation type="submission" date="2020-10" db="EMBL/GenBank/DDBJ databases">
        <title>Campylobacter and Helicobacter PacBio genomes.</title>
        <authorList>
            <person name="Lane C."/>
        </authorList>
    </citation>
    <scope>NUCLEOTIDE SEQUENCE [LARGE SCALE GENOMIC DNA]</scope>
    <source>
        <strain evidence="2 3">2010D-8469</strain>
    </source>
</reference>
<organism evidence="2 3">
    <name type="scientific">Campylobacter cuniculorum</name>
    <dbReference type="NCBI Taxonomy" id="374106"/>
    <lineage>
        <taxon>Bacteria</taxon>
        <taxon>Pseudomonadati</taxon>
        <taxon>Campylobacterota</taxon>
        <taxon>Epsilonproteobacteria</taxon>
        <taxon>Campylobacterales</taxon>
        <taxon>Campylobacteraceae</taxon>
        <taxon>Campylobacter</taxon>
    </lineage>
</organism>
<dbReference type="Pfam" id="PF18135">
    <property type="entry name" value="Type_ISP_C"/>
    <property type="match status" value="1"/>
</dbReference>
<keyword evidence="3" id="KW-1185">Reference proteome</keyword>
<accession>A0ABX6U763</accession>
<dbReference type="InterPro" id="IPR041635">
    <property type="entry name" value="Type_ISP_LLaBIII_C"/>
</dbReference>
<evidence type="ECO:0000313" key="2">
    <source>
        <dbReference type="EMBL" id="QOR05288.1"/>
    </source>
</evidence>
<dbReference type="Proteomes" id="UP000594874">
    <property type="component" value="Chromosome"/>
</dbReference>